<gene>
    <name evidence="8" type="ORF">PLANPX_6036</name>
</gene>
<dbReference type="NCBIfam" id="TIGR02937">
    <property type="entry name" value="sigma70-ECF"/>
    <property type="match status" value="1"/>
</dbReference>
<dbReference type="SUPFAM" id="SSF88659">
    <property type="entry name" value="Sigma3 and sigma4 domains of RNA polymerase sigma factors"/>
    <property type="match status" value="1"/>
</dbReference>
<accession>A0A5K7XHP0</accession>
<dbReference type="InterPro" id="IPR013325">
    <property type="entry name" value="RNA_pol_sigma_r2"/>
</dbReference>
<keyword evidence="3" id="KW-0731">Sigma factor</keyword>
<dbReference type="Gene3D" id="1.10.10.10">
    <property type="entry name" value="Winged helix-like DNA-binding domain superfamily/Winged helix DNA-binding domain"/>
    <property type="match status" value="1"/>
</dbReference>
<evidence type="ECO:0000256" key="2">
    <source>
        <dbReference type="ARBA" id="ARBA00023015"/>
    </source>
</evidence>
<keyword evidence="4" id="KW-0804">Transcription</keyword>
<feature type="domain" description="RNA polymerase sigma factor 70 region 4 type 2" evidence="7">
    <location>
        <begin position="165"/>
        <end position="217"/>
    </location>
</feature>
<dbReference type="AlphaFoldDB" id="A0A5K7XHP0"/>
<dbReference type="Proteomes" id="UP000326837">
    <property type="component" value="Chromosome"/>
</dbReference>
<dbReference type="InterPro" id="IPR013324">
    <property type="entry name" value="RNA_pol_sigma_r3/r4-like"/>
</dbReference>
<dbReference type="EMBL" id="AP021861">
    <property type="protein sequence ID" value="BBO36424.1"/>
    <property type="molecule type" value="Genomic_DNA"/>
</dbReference>
<dbReference type="GO" id="GO:0016987">
    <property type="term" value="F:sigma factor activity"/>
    <property type="evidence" value="ECO:0007669"/>
    <property type="project" value="UniProtKB-KW"/>
</dbReference>
<dbReference type="GO" id="GO:0003677">
    <property type="term" value="F:DNA binding"/>
    <property type="evidence" value="ECO:0007669"/>
    <property type="project" value="InterPro"/>
</dbReference>
<protein>
    <submittedName>
        <fullName evidence="8">RNA polymerase sigma-70 factor</fullName>
    </submittedName>
</protein>
<dbReference type="Pfam" id="PF08281">
    <property type="entry name" value="Sigma70_r4_2"/>
    <property type="match status" value="1"/>
</dbReference>
<dbReference type="SUPFAM" id="SSF88946">
    <property type="entry name" value="Sigma2 domain of RNA polymerase sigma factors"/>
    <property type="match status" value="1"/>
</dbReference>
<sequence>MPSDDARGGLGVNVSRGLSTDETLRDRPTPEAGELEPVPTSDGSDLLAAVRLGDRTAFRALYDRFGADLLALCERILRHRADAEDAVAEVFWEVWKRRDRYDSMRGAARPYLMTLARSRAIDRLRSHAARPEVRADSGWRLNEQDTLAGGAPAPDESASQGETRVRIVAAIAELDARQREAMELAYYEGLSHQQIAQRLGAPLGTVKTHIRRGLKKLRYALQGLQAEDD</sequence>
<comment type="similarity">
    <text evidence="1">Belongs to the sigma-70 factor family. ECF subfamily.</text>
</comment>
<evidence type="ECO:0000313" key="9">
    <source>
        <dbReference type="Proteomes" id="UP000326837"/>
    </source>
</evidence>
<name>A0A5K7XHP0_9BACT</name>
<dbReference type="InterPro" id="IPR014284">
    <property type="entry name" value="RNA_pol_sigma-70_dom"/>
</dbReference>
<dbReference type="Pfam" id="PF04542">
    <property type="entry name" value="Sigma70_r2"/>
    <property type="match status" value="1"/>
</dbReference>
<keyword evidence="2" id="KW-0805">Transcription regulation</keyword>
<evidence type="ECO:0000259" key="7">
    <source>
        <dbReference type="Pfam" id="PF08281"/>
    </source>
</evidence>
<keyword evidence="9" id="KW-1185">Reference proteome</keyword>
<dbReference type="KEGG" id="lpav:PLANPX_6036"/>
<evidence type="ECO:0000313" key="8">
    <source>
        <dbReference type="EMBL" id="BBO36424.1"/>
    </source>
</evidence>
<dbReference type="Gene3D" id="1.10.1740.10">
    <property type="match status" value="1"/>
</dbReference>
<dbReference type="GO" id="GO:0006352">
    <property type="term" value="P:DNA-templated transcription initiation"/>
    <property type="evidence" value="ECO:0007669"/>
    <property type="project" value="InterPro"/>
</dbReference>
<feature type="domain" description="RNA polymerase sigma-70 region 2" evidence="6">
    <location>
        <begin position="61"/>
        <end position="128"/>
    </location>
</feature>
<dbReference type="PANTHER" id="PTHR43133:SF62">
    <property type="entry name" value="RNA POLYMERASE SIGMA FACTOR SIGZ"/>
    <property type="match status" value="1"/>
</dbReference>
<evidence type="ECO:0000256" key="5">
    <source>
        <dbReference type="SAM" id="MobiDB-lite"/>
    </source>
</evidence>
<dbReference type="InterPro" id="IPR039425">
    <property type="entry name" value="RNA_pol_sigma-70-like"/>
</dbReference>
<evidence type="ECO:0000259" key="6">
    <source>
        <dbReference type="Pfam" id="PF04542"/>
    </source>
</evidence>
<evidence type="ECO:0000256" key="1">
    <source>
        <dbReference type="ARBA" id="ARBA00010641"/>
    </source>
</evidence>
<reference evidence="9" key="1">
    <citation type="submission" date="2019-10" db="EMBL/GenBank/DDBJ databases">
        <title>Lacipirellula parvula gen. nov., sp. nov., representing a lineage of planctomycetes widespread in freshwater anoxic habitats, and description of the family Lacipirellulaceae.</title>
        <authorList>
            <person name="Dedysh S.N."/>
            <person name="Kulichevskaya I.S."/>
            <person name="Beletsky A.V."/>
            <person name="Rakitin A.L."/>
            <person name="Mardanov A.V."/>
            <person name="Ivanova A.A."/>
            <person name="Saltykova V.X."/>
            <person name="Rijpstra W.I.C."/>
            <person name="Sinninghe Damste J.S."/>
            <person name="Ravin N.V."/>
        </authorList>
    </citation>
    <scope>NUCLEOTIDE SEQUENCE [LARGE SCALE GENOMIC DNA]</scope>
    <source>
        <strain evidence="9">PX69</strain>
    </source>
</reference>
<feature type="region of interest" description="Disordered" evidence="5">
    <location>
        <begin position="1"/>
        <end position="40"/>
    </location>
</feature>
<dbReference type="InterPro" id="IPR036388">
    <property type="entry name" value="WH-like_DNA-bd_sf"/>
</dbReference>
<evidence type="ECO:0000256" key="4">
    <source>
        <dbReference type="ARBA" id="ARBA00023163"/>
    </source>
</evidence>
<dbReference type="PANTHER" id="PTHR43133">
    <property type="entry name" value="RNA POLYMERASE ECF-TYPE SIGMA FACTO"/>
    <property type="match status" value="1"/>
</dbReference>
<dbReference type="InterPro" id="IPR013249">
    <property type="entry name" value="RNA_pol_sigma70_r4_t2"/>
</dbReference>
<dbReference type="InterPro" id="IPR007627">
    <property type="entry name" value="RNA_pol_sigma70_r2"/>
</dbReference>
<proteinExistence type="inferred from homology"/>
<evidence type="ECO:0000256" key="3">
    <source>
        <dbReference type="ARBA" id="ARBA00023082"/>
    </source>
</evidence>
<organism evidence="8 9">
    <name type="scientific">Lacipirellula parvula</name>
    <dbReference type="NCBI Taxonomy" id="2650471"/>
    <lineage>
        <taxon>Bacteria</taxon>
        <taxon>Pseudomonadati</taxon>
        <taxon>Planctomycetota</taxon>
        <taxon>Planctomycetia</taxon>
        <taxon>Pirellulales</taxon>
        <taxon>Lacipirellulaceae</taxon>
        <taxon>Lacipirellula</taxon>
    </lineage>
</organism>
<dbReference type="CDD" id="cd06171">
    <property type="entry name" value="Sigma70_r4"/>
    <property type="match status" value="1"/>
</dbReference>